<organism evidence="1 2">
    <name type="scientific">Alloyangia pacifica</name>
    <dbReference type="NCBI Taxonomy" id="311180"/>
    <lineage>
        <taxon>Bacteria</taxon>
        <taxon>Pseudomonadati</taxon>
        <taxon>Pseudomonadota</taxon>
        <taxon>Alphaproteobacteria</taxon>
        <taxon>Rhodobacterales</taxon>
        <taxon>Roseobacteraceae</taxon>
        <taxon>Alloyangia</taxon>
    </lineage>
</organism>
<dbReference type="InterPro" id="IPR006450">
    <property type="entry name" value="Phage_HK97_gp6-like"/>
</dbReference>
<reference evidence="2" key="1">
    <citation type="submission" date="2016-10" db="EMBL/GenBank/DDBJ databases">
        <authorList>
            <person name="Varghese N."/>
            <person name="Submissions S."/>
        </authorList>
    </citation>
    <scope>NUCLEOTIDE SEQUENCE [LARGE SCALE GENOMIC DNA]</scope>
    <source>
        <strain evidence="2">DSM 26894</strain>
    </source>
</reference>
<evidence type="ECO:0000313" key="2">
    <source>
        <dbReference type="Proteomes" id="UP000199392"/>
    </source>
</evidence>
<dbReference type="Gene3D" id="1.10.3230.30">
    <property type="entry name" value="Phage gp6-like head-tail connector protein"/>
    <property type="match status" value="1"/>
</dbReference>
<protein>
    <submittedName>
        <fullName evidence="1">Phage gp6-like head-tail connector protein</fullName>
    </submittedName>
</protein>
<keyword evidence="2" id="KW-1185">Reference proteome</keyword>
<dbReference type="InterPro" id="IPR021146">
    <property type="entry name" value="Phage_gp6-like_head-tail"/>
</dbReference>
<dbReference type="OrthoDB" id="7307102at2"/>
<dbReference type="Pfam" id="PF05135">
    <property type="entry name" value="Phage_connect_1"/>
    <property type="match status" value="1"/>
</dbReference>
<dbReference type="AlphaFoldDB" id="A0A1I6VCV3"/>
<dbReference type="Proteomes" id="UP000199392">
    <property type="component" value="Unassembled WGS sequence"/>
</dbReference>
<gene>
    <name evidence="1" type="ORF">SAMN04488050_110264</name>
</gene>
<dbReference type="RefSeq" id="WP_092427512.1">
    <property type="nucleotide sequence ID" value="NZ_FNCL01000010.1"/>
</dbReference>
<dbReference type="CDD" id="cd08054">
    <property type="entry name" value="gp6"/>
    <property type="match status" value="1"/>
</dbReference>
<dbReference type="EMBL" id="FOZW01000010">
    <property type="protein sequence ID" value="SFT11558.1"/>
    <property type="molecule type" value="Genomic_DNA"/>
</dbReference>
<accession>A0A1I6VCV3</accession>
<proteinExistence type="predicted"/>
<dbReference type="NCBIfam" id="TIGR01560">
    <property type="entry name" value="put_DNA_pack"/>
    <property type="match status" value="1"/>
</dbReference>
<name>A0A1I6VCV3_9RHOB</name>
<sequence>MRASKKLGATQSAVSVEELKTQLNLDHDPDVALLAFKIDAAEAYVTGFTGAPIPNPCPAASKQAVLTLASYWYEVCEAARGPLQWSRFTLDELSVVQSDLNYA</sequence>
<evidence type="ECO:0000313" key="1">
    <source>
        <dbReference type="EMBL" id="SFT11558.1"/>
    </source>
</evidence>
<dbReference type="STRING" id="311180.SAMN04488050_110264"/>